<evidence type="ECO:0000256" key="2">
    <source>
        <dbReference type="SAM" id="SignalP"/>
    </source>
</evidence>
<evidence type="ECO:0000313" key="4">
    <source>
        <dbReference type="EMBL" id="MTW14012.1"/>
    </source>
</evidence>
<organism evidence="4 5">
    <name type="scientific">Massilia eburnea</name>
    <dbReference type="NCBI Taxonomy" id="1776165"/>
    <lineage>
        <taxon>Bacteria</taxon>
        <taxon>Pseudomonadati</taxon>
        <taxon>Pseudomonadota</taxon>
        <taxon>Betaproteobacteria</taxon>
        <taxon>Burkholderiales</taxon>
        <taxon>Oxalobacteraceae</taxon>
        <taxon>Telluria group</taxon>
        <taxon>Massilia</taxon>
    </lineage>
</organism>
<dbReference type="PROSITE" id="PS51257">
    <property type="entry name" value="PROKAR_LIPOPROTEIN"/>
    <property type="match status" value="1"/>
</dbReference>
<name>A0A6L6QNQ0_9BURK</name>
<dbReference type="EMBL" id="WNKX01000031">
    <property type="protein sequence ID" value="MTW14012.1"/>
    <property type="molecule type" value="Genomic_DNA"/>
</dbReference>
<sequence>MSGRMKLSAAMAAALLLAACDPIHSFTPVTPRAAPLVDYHQHLVSPAFAPIVKLPVRDGAALVHELDAAGISRAVVLSVGYSFADERKGLSDPDRLTREENNWTSAEVAKHASRLIGFCSANPLRGAALAELERCLGLPGMAGIKLHLGNSGISLRDPTQLAVVQGVFGLAQRRGAPVLVHMRARGGSDFGAEDARIFLDKVLPVARDIEIVVAHLGGAGPGYTPQNDEVMAIFAAAAERADPRLRKVYFDVATNVTEDITPVDAELVARRLRQVGIGHVLYGSDLSPPGGSIGRGWDIFQAKVPLTAMELQQIANKQLDFSRTNAGVRHD</sequence>
<dbReference type="Pfam" id="PF04909">
    <property type="entry name" value="Amidohydro_2"/>
    <property type="match status" value="1"/>
</dbReference>
<dbReference type="GO" id="GO:0016787">
    <property type="term" value="F:hydrolase activity"/>
    <property type="evidence" value="ECO:0007669"/>
    <property type="project" value="UniProtKB-KW"/>
</dbReference>
<dbReference type="Proteomes" id="UP000472320">
    <property type="component" value="Unassembled WGS sequence"/>
</dbReference>
<dbReference type="SUPFAM" id="SSF51556">
    <property type="entry name" value="Metallo-dependent hydrolases"/>
    <property type="match status" value="1"/>
</dbReference>
<keyword evidence="1" id="KW-0456">Lyase</keyword>
<accession>A0A6L6QNQ0</accession>
<keyword evidence="4" id="KW-0378">Hydrolase</keyword>
<feature type="domain" description="Amidohydrolase-related" evidence="3">
    <location>
        <begin position="37"/>
        <end position="314"/>
    </location>
</feature>
<dbReference type="InterPro" id="IPR032465">
    <property type="entry name" value="ACMSD"/>
</dbReference>
<proteinExistence type="predicted"/>
<dbReference type="PANTHER" id="PTHR21240:SF28">
    <property type="entry name" value="ISO-OROTATE DECARBOXYLASE (EUROFUNG)"/>
    <property type="match status" value="1"/>
</dbReference>
<dbReference type="GO" id="GO:0005737">
    <property type="term" value="C:cytoplasm"/>
    <property type="evidence" value="ECO:0007669"/>
    <property type="project" value="TreeGrafter"/>
</dbReference>
<dbReference type="Gene3D" id="3.20.20.140">
    <property type="entry name" value="Metal-dependent hydrolases"/>
    <property type="match status" value="1"/>
</dbReference>
<dbReference type="AlphaFoldDB" id="A0A6L6QNQ0"/>
<evidence type="ECO:0000313" key="5">
    <source>
        <dbReference type="Proteomes" id="UP000472320"/>
    </source>
</evidence>
<dbReference type="OrthoDB" id="9771932at2"/>
<dbReference type="InterPro" id="IPR032466">
    <property type="entry name" value="Metal_Hydrolase"/>
</dbReference>
<evidence type="ECO:0000259" key="3">
    <source>
        <dbReference type="Pfam" id="PF04909"/>
    </source>
</evidence>
<feature type="chain" id="PRO_5026702948" evidence="2">
    <location>
        <begin position="26"/>
        <end position="331"/>
    </location>
</feature>
<evidence type="ECO:0000256" key="1">
    <source>
        <dbReference type="ARBA" id="ARBA00023239"/>
    </source>
</evidence>
<protein>
    <submittedName>
        <fullName evidence="4">Amidohydrolase family protein</fullName>
    </submittedName>
</protein>
<feature type="signal peptide" evidence="2">
    <location>
        <begin position="1"/>
        <end position="25"/>
    </location>
</feature>
<dbReference type="GO" id="GO:0016831">
    <property type="term" value="F:carboxy-lyase activity"/>
    <property type="evidence" value="ECO:0007669"/>
    <property type="project" value="InterPro"/>
</dbReference>
<keyword evidence="5" id="KW-1185">Reference proteome</keyword>
<comment type="caution">
    <text evidence="4">The sequence shown here is derived from an EMBL/GenBank/DDBJ whole genome shotgun (WGS) entry which is preliminary data.</text>
</comment>
<reference evidence="4 5" key="1">
    <citation type="submission" date="2019-11" db="EMBL/GenBank/DDBJ databases">
        <title>Type strains purchased from KCTC, JCM and DSMZ.</title>
        <authorList>
            <person name="Lu H."/>
        </authorList>
    </citation>
    <scope>NUCLEOTIDE SEQUENCE [LARGE SCALE GENOMIC DNA]</scope>
    <source>
        <strain evidence="4 5">JCM 31587</strain>
    </source>
</reference>
<dbReference type="PANTHER" id="PTHR21240">
    <property type="entry name" value="2-AMINO-3-CARBOXYLMUCONATE-6-SEMIALDEHYDE DECARBOXYLASE"/>
    <property type="match status" value="1"/>
</dbReference>
<dbReference type="GO" id="GO:0019748">
    <property type="term" value="P:secondary metabolic process"/>
    <property type="evidence" value="ECO:0007669"/>
    <property type="project" value="TreeGrafter"/>
</dbReference>
<keyword evidence="2" id="KW-0732">Signal</keyword>
<gene>
    <name evidence="4" type="ORF">GM658_25695</name>
</gene>
<dbReference type="InterPro" id="IPR006680">
    <property type="entry name" value="Amidohydro-rel"/>
</dbReference>